<organism evidence="2 3">
    <name type="scientific">Boudabousia marimammalium</name>
    <dbReference type="NCBI Taxonomy" id="156892"/>
    <lineage>
        <taxon>Bacteria</taxon>
        <taxon>Bacillati</taxon>
        <taxon>Actinomycetota</taxon>
        <taxon>Actinomycetes</taxon>
        <taxon>Actinomycetales</taxon>
        <taxon>Actinomycetaceae</taxon>
        <taxon>Boudabousia</taxon>
    </lineage>
</organism>
<keyword evidence="3" id="KW-1185">Reference proteome</keyword>
<dbReference type="Pfam" id="PF12697">
    <property type="entry name" value="Abhydrolase_6"/>
    <property type="match status" value="1"/>
</dbReference>
<dbReference type="Gene3D" id="3.40.50.1820">
    <property type="entry name" value="alpha/beta hydrolase"/>
    <property type="match status" value="1"/>
</dbReference>
<sequence length="256" mass="27598">MNLKYQIWNHDTAAKTAVLAVPAFPLTGDEWEEVAKLLKMPFVAFNHPGIGSGVPGFPATPDNYADDAIATAKELGFEAVIMAGNSMGGYVSQAGAIRHSEYVRGLVLAGTKAGADAESVRLGRMQLIEEIWKSGSLAKVFSALDALVAPEFAESNPETMSLLHEWAANTSPVGVRWCQNLIANRLDRHNELATLRLSAAVIYGVHDSAATLQDAQQMAQALRTELITTQRSGHLIPVEEPDLVADAIQKVYQTAF</sequence>
<dbReference type="OrthoDB" id="9785847at2"/>
<feature type="domain" description="AB hydrolase-1" evidence="1">
    <location>
        <begin position="18"/>
        <end position="247"/>
    </location>
</feature>
<dbReference type="AlphaFoldDB" id="A0A1Q5PRI1"/>
<dbReference type="InterPro" id="IPR029058">
    <property type="entry name" value="AB_hydrolase_fold"/>
</dbReference>
<evidence type="ECO:0000313" key="3">
    <source>
        <dbReference type="Proteomes" id="UP000186465"/>
    </source>
</evidence>
<dbReference type="Proteomes" id="UP000186465">
    <property type="component" value="Unassembled WGS sequence"/>
</dbReference>
<protein>
    <recommendedName>
        <fullName evidence="1">AB hydrolase-1 domain-containing protein</fullName>
    </recommendedName>
</protein>
<evidence type="ECO:0000259" key="1">
    <source>
        <dbReference type="Pfam" id="PF12697"/>
    </source>
</evidence>
<evidence type="ECO:0000313" key="2">
    <source>
        <dbReference type="EMBL" id="OKL50156.1"/>
    </source>
</evidence>
<dbReference type="InterPro" id="IPR000073">
    <property type="entry name" value="AB_hydrolase_1"/>
</dbReference>
<comment type="caution">
    <text evidence="2">The sequence shown here is derived from an EMBL/GenBank/DDBJ whole genome shotgun (WGS) entry which is preliminary data.</text>
</comment>
<dbReference type="PANTHER" id="PTHR43433:SF5">
    <property type="entry name" value="AB HYDROLASE-1 DOMAIN-CONTAINING PROTEIN"/>
    <property type="match status" value="1"/>
</dbReference>
<reference evidence="3" key="1">
    <citation type="submission" date="2016-11" db="EMBL/GenBank/DDBJ databases">
        <title>Actinomyces gypaetusis sp. nov. isolated from Gypaetus barbatus in Qinghai Tibet Plateau China.</title>
        <authorList>
            <person name="Meng X."/>
        </authorList>
    </citation>
    <scope>NUCLEOTIDE SEQUENCE [LARGE SCALE GENOMIC DNA]</scope>
    <source>
        <strain evidence="3">DSM 15383</strain>
    </source>
</reference>
<accession>A0A1Q5PRI1</accession>
<gene>
    <name evidence="2" type="ORF">BM477_01810</name>
</gene>
<name>A0A1Q5PRI1_9ACTO</name>
<dbReference type="SUPFAM" id="SSF53474">
    <property type="entry name" value="alpha/beta-Hydrolases"/>
    <property type="match status" value="1"/>
</dbReference>
<proteinExistence type="predicted"/>
<dbReference type="InterPro" id="IPR050471">
    <property type="entry name" value="AB_hydrolase"/>
</dbReference>
<dbReference type="STRING" id="156892.BM477_01810"/>
<dbReference type="RefSeq" id="WP_075360980.1">
    <property type="nucleotide sequence ID" value="NZ_MPDM01000002.1"/>
</dbReference>
<dbReference type="GO" id="GO:0003824">
    <property type="term" value="F:catalytic activity"/>
    <property type="evidence" value="ECO:0007669"/>
    <property type="project" value="UniProtKB-ARBA"/>
</dbReference>
<dbReference type="PANTHER" id="PTHR43433">
    <property type="entry name" value="HYDROLASE, ALPHA/BETA FOLD FAMILY PROTEIN"/>
    <property type="match status" value="1"/>
</dbReference>
<dbReference type="EMBL" id="MPDM01000002">
    <property type="protein sequence ID" value="OKL50156.1"/>
    <property type="molecule type" value="Genomic_DNA"/>
</dbReference>